<dbReference type="Proteomes" id="UP000039021">
    <property type="component" value="Unassembled WGS sequence"/>
</dbReference>
<proteinExistence type="predicted"/>
<feature type="region of interest" description="Disordered" evidence="1">
    <location>
        <begin position="1"/>
        <end position="46"/>
    </location>
</feature>
<reference evidence="3" key="1">
    <citation type="submission" date="2015-03" db="EMBL/GenBank/DDBJ databases">
        <authorList>
            <consortium name="Pathogen Informatics"/>
        </authorList>
    </citation>
    <scope>NUCLEOTIDE SEQUENCE [LARGE SCALE GENOMIC DNA]</scope>
    <source>
        <strain evidence="3">N09902308</strain>
    </source>
</reference>
<dbReference type="AlphaFoldDB" id="A0A916PDH2"/>
<evidence type="ECO:0000313" key="2">
    <source>
        <dbReference type="EMBL" id="CPA90458.1"/>
    </source>
</evidence>
<accession>A0A916PDH2</accession>
<evidence type="ECO:0000313" key="3">
    <source>
        <dbReference type="Proteomes" id="UP000039021"/>
    </source>
</evidence>
<comment type="caution">
    <text evidence="2">The sequence shown here is derived from an EMBL/GenBank/DDBJ whole genome shotgun (WGS) entry which is preliminary data.</text>
</comment>
<sequence>MSGWVANQPVTSMSREASSSMSKTLARLRSSSGVSKSNNSVANPAPVKTSATYRLRILCRLLPLPCAKTTIPLGFSGTVRCPATGTGPATTWTSSSRSGGSAAASIAPASAKSR</sequence>
<gene>
    <name evidence="2" type="ORF">ERS007739_04934</name>
</gene>
<evidence type="ECO:0000256" key="1">
    <source>
        <dbReference type="SAM" id="MobiDB-lite"/>
    </source>
</evidence>
<name>A0A916PDH2_MYCTX</name>
<organism evidence="2 3">
    <name type="scientific">Mycobacterium tuberculosis</name>
    <dbReference type="NCBI Taxonomy" id="1773"/>
    <lineage>
        <taxon>Bacteria</taxon>
        <taxon>Bacillati</taxon>
        <taxon>Actinomycetota</taxon>
        <taxon>Actinomycetes</taxon>
        <taxon>Mycobacteriales</taxon>
        <taxon>Mycobacteriaceae</taxon>
        <taxon>Mycobacterium</taxon>
        <taxon>Mycobacterium tuberculosis complex</taxon>
    </lineage>
</organism>
<dbReference type="EMBL" id="CSBK01003425">
    <property type="protein sequence ID" value="CPA90458.1"/>
    <property type="molecule type" value="Genomic_DNA"/>
</dbReference>
<feature type="region of interest" description="Disordered" evidence="1">
    <location>
        <begin position="84"/>
        <end position="114"/>
    </location>
</feature>
<feature type="compositionally biased region" description="Low complexity" evidence="1">
    <location>
        <begin position="12"/>
        <end position="22"/>
    </location>
</feature>
<feature type="compositionally biased region" description="Low complexity" evidence="1">
    <location>
        <begin position="30"/>
        <end position="41"/>
    </location>
</feature>
<protein>
    <submittedName>
        <fullName evidence="2">Uncharacterized protein</fullName>
    </submittedName>
</protein>